<dbReference type="AlphaFoldDB" id="A0A177WB09"/>
<dbReference type="OrthoDB" id="20582at2759"/>
<dbReference type="eggNOG" id="KOG2216">
    <property type="taxonomic scope" value="Eukaryota"/>
</dbReference>
<reference evidence="5 6" key="1">
    <citation type="submission" date="2006-10" db="EMBL/GenBank/DDBJ databases">
        <title>The Genome Sequence of Batrachochytrium dendrobatidis JEL423.</title>
        <authorList>
            <consortium name="The Broad Institute Genome Sequencing Platform"/>
            <person name="Birren B."/>
            <person name="Lander E."/>
            <person name="Galagan J."/>
            <person name="Cuomo C."/>
            <person name="Devon K."/>
            <person name="Jaffe D."/>
            <person name="Butler J."/>
            <person name="Alvarez P."/>
            <person name="Gnerre S."/>
            <person name="Grabherr M."/>
            <person name="Kleber M."/>
            <person name="Mauceli E."/>
            <person name="Brockman W."/>
            <person name="Young S."/>
            <person name="LaButti K."/>
            <person name="Sykes S."/>
            <person name="DeCaprio D."/>
            <person name="Crawford M."/>
            <person name="Koehrsen M."/>
            <person name="Engels R."/>
            <person name="Montgomery P."/>
            <person name="Pearson M."/>
            <person name="Howarth C."/>
            <person name="Larson L."/>
            <person name="White J."/>
            <person name="O'Leary S."/>
            <person name="Kodira C."/>
            <person name="Zeng Q."/>
            <person name="Yandava C."/>
            <person name="Alvarado L."/>
            <person name="Longcore J."/>
            <person name="James T."/>
        </authorList>
    </citation>
    <scope>NUCLEOTIDE SEQUENCE [LARGE SCALE GENOMIC DNA]</scope>
    <source>
        <strain evidence="5 6">JEL423</strain>
    </source>
</reference>
<proteinExistence type="inferred from homology"/>
<reference evidence="5 6" key="2">
    <citation type="submission" date="2016-05" db="EMBL/GenBank/DDBJ databases">
        <title>Lineage-specific infection strategies underlie the spectrum of fungal disease in amphibians.</title>
        <authorList>
            <person name="Cuomo C.A."/>
            <person name="Farrer R.A."/>
            <person name="James T."/>
            <person name="Longcore J."/>
            <person name="Birren B."/>
        </authorList>
    </citation>
    <scope>NUCLEOTIDE SEQUENCE [LARGE SCALE GENOMIC DNA]</scope>
    <source>
        <strain evidence="5 6">JEL423</strain>
    </source>
</reference>
<dbReference type="PANTHER" id="PTHR13375">
    <property type="entry name" value="FMS INTERACTING PROTEIN"/>
    <property type="match status" value="1"/>
</dbReference>
<protein>
    <recommendedName>
        <fullName evidence="7">THO complex subunit 5</fullName>
    </recommendedName>
</protein>
<keyword evidence="3" id="KW-0539">Nucleus</keyword>
<evidence type="ECO:0000313" key="5">
    <source>
        <dbReference type="EMBL" id="OAJ37297.1"/>
    </source>
</evidence>
<name>A0A177WB09_BATDL</name>
<dbReference type="EMBL" id="DS022300">
    <property type="protein sequence ID" value="OAJ37297.1"/>
    <property type="molecule type" value="Genomic_DNA"/>
</dbReference>
<feature type="coiled-coil region" evidence="4">
    <location>
        <begin position="167"/>
        <end position="201"/>
    </location>
</feature>
<dbReference type="VEuPathDB" id="FungiDB:BDEG_21337"/>
<evidence type="ECO:0000313" key="6">
    <source>
        <dbReference type="Proteomes" id="UP000077115"/>
    </source>
</evidence>
<evidence type="ECO:0000256" key="4">
    <source>
        <dbReference type="SAM" id="Coils"/>
    </source>
</evidence>
<keyword evidence="4" id="KW-0175">Coiled coil</keyword>
<evidence type="ECO:0008006" key="7">
    <source>
        <dbReference type="Google" id="ProtNLM"/>
    </source>
</evidence>
<comment type="similarity">
    <text evidence="2">Belongs to the THOC5 family.</text>
</comment>
<evidence type="ECO:0000256" key="1">
    <source>
        <dbReference type="ARBA" id="ARBA00004123"/>
    </source>
</evidence>
<dbReference type="PANTHER" id="PTHR13375:SF3">
    <property type="entry name" value="THO COMPLEX SUBUNIT 5 HOMOLOG"/>
    <property type="match status" value="1"/>
</dbReference>
<gene>
    <name evidence="5" type="ORF">BDEG_21337</name>
</gene>
<dbReference type="STRING" id="403673.A0A177WB09"/>
<dbReference type="Proteomes" id="UP000077115">
    <property type="component" value="Unassembled WGS sequence"/>
</dbReference>
<dbReference type="GO" id="GO:0003729">
    <property type="term" value="F:mRNA binding"/>
    <property type="evidence" value="ECO:0007669"/>
    <property type="project" value="TreeGrafter"/>
</dbReference>
<evidence type="ECO:0000256" key="3">
    <source>
        <dbReference type="ARBA" id="ARBA00023242"/>
    </source>
</evidence>
<dbReference type="InterPro" id="IPR019163">
    <property type="entry name" value="THO_Thoc5"/>
</dbReference>
<accession>A0A177WB09</accession>
<comment type="subcellular location">
    <subcellularLocation>
        <location evidence="1">Nucleus</location>
    </subcellularLocation>
</comment>
<dbReference type="GO" id="GO:0000445">
    <property type="term" value="C:THO complex part of transcription export complex"/>
    <property type="evidence" value="ECO:0007669"/>
    <property type="project" value="TreeGrafter"/>
</dbReference>
<dbReference type="GO" id="GO:0006406">
    <property type="term" value="P:mRNA export from nucleus"/>
    <property type="evidence" value="ECO:0007669"/>
    <property type="project" value="TreeGrafter"/>
</dbReference>
<organism evidence="5 6">
    <name type="scientific">Batrachochytrium dendrobatidis (strain JEL423)</name>
    <dbReference type="NCBI Taxonomy" id="403673"/>
    <lineage>
        <taxon>Eukaryota</taxon>
        <taxon>Fungi</taxon>
        <taxon>Fungi incertae sedis</taxon>
        <taxon>Chytridiomycota</taxon>
        <taxon>Chytridiomycota incertae sedis</taxon>
        <taxon>Chytridiomycetes</taxon>
        <taxon>Rhizophydiales</taxon>
        <taxon>Rhizophydiales incertae sedis</taxon>
        <taxon>Batrachochytrium</taxon>
    </lineage>
</organism>
<sequence>MPTVKQMDDAMTGLSSLHRHDIDELFDEIRRLAIQAVADRAACPSTESISTAAGDDYINRGNLLFIELQQLSRASFIHSKTRKEQSTSHKQAMDQTQLTLQNLNYERMHYLREIAKCESFETTYQDIPLLSEKEFIKLAPSEYTTESALQDAHTLMLNHLWFELKQRKDMQDVLAAHNAQKVKVEAENKVLSESLDQLDLEIDTLLKSTIPLQKKFKLNTTRERNLSEKSLYLASPMFVLYKHFAGYCSMYEEQGLFVDIIGDTSKAGKRRLITNSKQAESGVDEMEETSGKRQNNVENIDQIYEHHPMGIVLSFTDSIKMVFNYIPVLNIVIVSAQLGSDTGNLPANYLLHGLVPQDDGLTSPNPANQFLMQGSFTFDVVKAGGMALQWAQAISGASFPLTCDISFSDSRLWINNDSTSSLLTTAADQAFEAAPIAVGNERGSRNTSKPNIPFVTYLAQRVKIRAQMLYQLTAVVDSLCCSRVYLPSPKRSTLVGTLPEYRMAAMERIKVNVDSILLSATVEISGRVFQICVTIPASYPESRSLFSITKEFKMGQNDTNDIQFPTHIELIETALNESPISNLMAHFDGPDTSQQLVASLTKLIYCLKAYTALSSDNSTPPCSYTTILG</sequence>
<evidence type="ECO:0000256" key="2">
    <source>
        <dbReference type="ARBA" id="ARBA00008044"/>
    </source>
</evidence>
<dbReference type="Pfam" id="PF09766">
    <property type="entry name" value="FmiP_Thoc5"/>
    <property type="match status" value="1"/>
</dbReference>